<reference evidence="1 2" key="1">
    <citation type="journal article" date="2013" name="ISME J.">
        <title>A metabolic model for members of the genus Tetrasphaera involved in enhanced biological phosphorus removal.</title>
        <authorList>
            <person name="Kristiansen R."/>
            <person name="Nguyen H.T.T."/>
            <person name="Saunders A.M."/>
            <person name="Nielsen J.L."/>
            <person name="Wimmer R."/>
            <person name="Le V.Q."/>
            <person name="McIlroy S.J."/>
            <person name="Petrovski S."/>
            <person name="Seviour R.J."/>
            <person name="Calteau A."/>
            <person name="Nielsen K.L."/>
            <person name="Nielsen P.H."/>
        </authorList>
    </citation>
    <scope>NUCLEOTIDE SEQUENCE [LARGE SCALE GENOMIC DNA]</scope>
    <source>
        <strain evidence="1 2">Ben110</strain>
    </source>
</reference>
<name>W6JWM6_9MICO</name>
<evidence type="ECO:0000313" key="2">
    <source>
        <dbReference type="Proteomes" id="UP000035763"/>
    </source>
</evidence>
<dbReference type="STRING" id="1193182.BN11_2830010"/>
<proteinExistence type="predicted"/>
<dbReference type="Proteomes" id="UP000035763">
    <property type="component" value="Unassembled WGS sequence"/>
</dbReference>
<evidence type="ECO:0000313" key="1">
    <source>
        <dbReference type="EMBL" id="CCH73502.1"/>
    </source>
</evidence>
<dbReference type="OrthoDB" id="9997707at2"/>
<dbReference type="EMBL" id="CAJA01000205">
    <property type="protein sequence ID" value="CCH73502.1"/>
    <property type="molecule type" value="Genomic_DNA"/>
</dbReference>
<protein>
    <submittedName>
        <fullName evidence="1">Uncharacterized protein</fullName>
    </submittedName>
</protein>
<comment type="caution">
    <text evidence="1">The sequence shown here is derived from an EMBL/GenBank/DDBJ whole genome shotgun (WGS) entry which is preliminary data.</text>
</comment>
<organism evidence="1 2">
    <name type="scientific">Nostocoides australiense Ben110</name>
    <dbReference type="NCBI Taxonomy" id="1193182"/>
    <lineage>
        <taxon>Bacteria</taxon>
        <taxon>Bacillati</taxon>
        <taxon>Actinomycetota</taxon>
        <taxon>Actinomycetes</taxon>
        <taxon>Micrococcales</taxon>
        <taxon>Intrasporangiaceae</taxon>
        <taxon>Nostocoides</taxon>
    </lineage>
</organism>
<accession>W6JWM6</accession>
<keyword evidence="2" id="KW-1185">Reference proteome</keyword>
<dbReference type="AlphaFoldDB" id="W6JWM6"/>
<gene>
    <name evidence="1" type="ORF">BN11_2830010</name>
</gene>
<sequence>MTITDVVEDIRLLLDAGSADVDGITAAADPHPALDPAAAIPGESAVLVTFTDAAGRNRVAEVQITATWREDGCDHSSTRAGALGEECTDCGMVTTPTVVTARCPDCNSPVSDAITYFGVHTASCTLVMCQCEHADHEHPATSHPYLGVRAGTHRAQHVGLVCDECAAGHLAGYLLDDLTDKGGPR</sequence>